<gene>
    <name evidence="4" type="ORF">ENH_00035630</name>
</gene>
<dbReference type="EMBL" id="HG722714">
    <property type="protein sequence ID" value="CDJ63116.1"/>
    <property type="molecule type" value="Genomic_DNA"/>
</dbReference>
<dbReference type="Proteomes" id="UP000030754">
    <property type="component" value="Unassembled WGS sequence"/>
</dbReference>
<protein>
    <submittedName>
        <fullName evidence="4">Uncharacterized protein</fullName>
    </submittedName>
</protein>
<feature type="signal peptide" evidence="3">
    <location>
        <begin position="1"/>
        <end position="20"/>
    </location>
</feature>
<dbReference type="RefSeq" id="XP_013440478.1">
    <property type="nucleotide sequence ID" value="XM_013585024.1"/>
</dbReference>
<dbReference type="VEuPathDB" id="ToxoDB:ENH_00035630"/>
<keyword evidence="2" id="KW-1133">Transmembrane helix</keyword>
<keyword evidence="2" id="KW-0472">Membrane</keyword>
<feature type="transmembrane region" description="Helical" evidence="2">
    <location>
        <begin position="220"/>
        <end position="239"/>
    </location>
</feature>
<organism evidence="4 5">
    <name type="scientific">Eimeria necatrix</name>
    <dbReference type="NCBI Taxonomy" id="51315"/>
    <lineage>
        <taxon>Eukaryota</taxon>
        <taxon>Sar</taxon>
        <taxon>Alveolata</taxon>
        <taxon>Apicomplexa</taxon>
        <taxon>Conoidasida</taxon>
        <taxon>Coccidia</taxon>
        <taxon>Eucoccidiorida</taxon>
        <taxon>Eimeriorina</taxon>
        <taxon>Eimeriidae</taxon>
        <taxon>Eimeria</taxon>
    </lineage>
</organism>
<keyword evidence="3" id="KW-0732">Signal</keyword>
<reference evidence="4" key="2">
    <citation type="submission" date="2013-10" db="EMBL/GenBank/DDBJ databases">
        <authorList>
            <person name="Aslett M."/>
        </authorList>
    </citation>
    <scope>NUCLEOTIDE SEQUENCE [LARGE SCALE GENOMIC DNA]</scope>
    <source>
        <strain evidence="4">Houghton</strain>
    </source>
</reference>
<feature type="transmembrane region" description="Helical" evidence="2">
    <location>
        <begin position="251"/>
        <end position="271"/>
    </location>
</feature>
<evidence type="ECO:0000256" key="3">
    <source>
        <dbReference type="SAM" id="SignalP"/>
    </source>
</evidence>
<sequence length="279" mass="29685">MQFAYLAHLFLLLFFAGASSQPAVTAAAIPSHPSQTATLLLDVPETNGEGHFTSDQKVNSPKSEGVDAKEGRGITVRAQGHTSGPYEGDAVLTNQVGVEGHGVHGLDRVSGEVMSHDASMPIYASSPDKVRGLRTAVTALLFIGGYLLAHILATPGKSFSNVLEVKSLLTYENRYLASAAASAGMLLSGLGEILQHMLFGRPLHGHRSRPQTHRLKRRRGLPQMFVATILYVMCIGAAVELGPLAPVSLVYLQTLSLVAAGLFYWGAALYFDPFGLSSS</sequence>
<dbReference type="AlphaFoldDB" id="U6MGH5"/>
<keyword evidence="2" id="KW-0812">Transmembrane</keyword>
<evidence type="ECO:0000256" key="1">
    <source>
        <dbReference type="SAM" id="MobiDB-lite"/>
    </source>
</evidence>
<evidence type="ECO:0000313" key="5">
    <source>
        <dbReference type="Proteomes" id="UP000030754"/>
    </source>
</evidence>
<feature type="chain" id="PRO_5004673596" evidence="3">
    <location>
        <begin position="21"/>
        <end position="279"/>
    </location>
</feature>
<feature type="region of interest" description="Disordered" evidence="1">
    <location>
        <begin position="45"/>
        <end position="67"/>
    </location>
</feature>
<evidence type="ECO:0000256" key="2">
    <source>
        <dbReference type="SAM" id="Phobius"/>
    </source>
</evidence>
<feature type="compositionally biased region" description="Polar residues" evidence="1">
    <location>
        <begin position="53"/>
        <end position="62"/>
    </location>
</feature>
<name>U6MGH5_9EIME</name>
<dbReference type="OrthoDB" id="347380at2759"/>
<dbReference type="GeneID" id="25473726"/>
<keyword evidence="5" id="KW-1185">Reference proteome</keyword>
<accession>U6MGH5</accession>
<evidence type="ECO:0000313" key="4">
    <source>
        <dbReference type="EMBL" id="CDJ63116.1"/>
    </source>
</evidence>
<proteinExistence type="predicted"/>
<feature type="transmembrane region" description="Helical" evidence="2">
    <location>
        <begin position="175"/>
        <end position="199"/>
    </location>
</feature>
<reference evidence="4" key="1">
    <citation type="submission" date="2013-10" db="EMBL/GenBank/DDBJ databases">
        <title>Genomic analysis of the causative agents of coccidiosis in chickens.</title>
        <authorList>
            <person name="Reid A.J."/>
            <person name="Blake D."/>
            <person name="Billington K."/>
            <person name="Browne H."/>
            <person name="Dunn M."/>
            <person name="Hung S."/>
            <person name="Kawahara F."/>
            <person name="Miranda-Saavedra D."/>
            <person name="Mourier T."/>
            <person name="Nagra H."/>
            <person name="Otto T.D."/>
            <person name="Rawlings N."/>
            <person name="Sanchez A."/>
            <person name="Sanders M."/>
            <person name="Subramaniam C."/>
            <person name="Tay Y."/>
            <person name="Dear P."/>
            <person name="Doerig C."/>
            <person name="Gruber A."/>
            <person name="Parkinson J."/>
            <person name="Shirley M."/>
            <person name="Wan K.L."/>
            <person name="Berriman M."/>
            <person name="Tomley F."/>
            <person name="Pain A."/>
        </authorList>
    </citation>
    <scope>NUCLEOTIDE SEQUENCE [LARGE SCALE GENOMIC DNA]</scope>
    <source>
        <strain evidence="4">Houghton</strain>
    </source>
</reference>